<reference evidence="4" key="1">
    <citation type="submission" date="2012-12" db="EMBL/GenBank/DDBJ databases">
        <authorList>
            <person name="Hellsten U."/>
            <person name="Grimwood J."/>
            <person name="Chapman J.A."/>
            <person name="Shapiro H."/>
            <person name="Aerts A."/>
            <person name="Otillar R.P."/>
            <person name="Terry A.Y."/>
            <person name="Boore J.L."/>
            <person name="Simakov O."/>
            <person name="Marletaz F."/>
            <person name="Cho S.-J."/>
            <person name="Edsinger-Gonzales E."/>
            <person name="Havlak P."/>
            <person name="Kuo D.-H."/>
            <person name="Larsson T."/>
            <person name="Lv J."/>
            <person name="Arendt D."/>
            <person name="Savage R."/>
            <person name="Osoegawa K."/>
            <person name="de Jong P."/>
            <person name="Lindberg D.R."/>
            <person name="Seaver E.C."/>
            <person name="Weisblat D.A."/>
            <person name="Putnam N.H."/>
            <person name="Grigoriev I.V."/>
            <person name="Rokhsar D.S."/>
        </authorList>
    </citation>
    <scope>NUCLEOTIDE SEQUENCE</scope>
    <source>
        <strain evidence="4">I ESC-2004</strain>
    </source>
</reference>
<dbReference type="AlphaFoldDB" id="R7VET8"/>
<organism evidence="2">
    <name type="scientific">Capitella teleta</name>
    <name type="common">Polychaete worm</name>
    <dbReference type="NCBI Taxonomy" id="283909"/>
    <lineage>
        <taxon>Eukaryota</taxon>
        <taxon>Metazoa</taxon>
        <taxon>Spiralia</taxon>
        <taxon>Lophotrochozoa</taxon>
        <taxon>Annelida</taxon>
        <taxon>Polychaeta</taxon>
        <taxon>Sedentaria</taxon>
        <taxon>Scolecida</taxon>
        <taxon>Capitellidae</taxon>
        <taxon>Capitella</taxon>
    </lineage>
</organism>
<dbReference type="EnsemblMetazoa" id="CapteT185927">
    <property type="protein sequence ID" value="CapteP185927"/>
    <property type="gene ID" value="CapteG185927"/>
</dbReference>
<dbReference type="EMBL" id="KB294271">
    <property type="protein sequence ID" value="ELU14811.1"/>
    <property type="molecule type" value="Genomic_DNA"/>
</dbReference>
<dbReference type="HOGENOM" id="CLU_365728_0_0_1"/>
<proteinExistence type="predicted"/>
<dbReference type="PANTHER" id="PTHR31362">
    <property type="entry name" value="GLYCOSYLTRANSFERASE STELLO1-RELATED"/>
    <property type="match status" value="1"/>
</dbReference>
<reference evidence="2 4" key="2">
    <citation type="journal article" date="2013" name="Nature">
        <title>Insights into bilaterian evolution from three spiralian genomes.</title>
        <authorList>
            <person name="Simakov O."/>
            <person name="Marletaz F."/>
            <person name="Cho S.J."/>
            <person name="Edsinger-Gonzales E."/>
            <person name="Havlak P."/>
            <person name="Hellsten U."/>
            <person name="Kuo D.H."/>
            <person name="Larsson T."/>
            <person name="Lv J."/>
            <person name="Arendt D."/>
            <person name="Savage R."/>
            <person name="Osoegawa K."/>
            <person name="de Jong P."/>
            <person name="Grimwood J."/>
            <person name="Chapman J.A."/>
            <person name="Shapiro H."/>
            <person name="Aerts A."/>
            <person name="Otillar R.P."/>
            <person name="Terry A.Y."/>
            <person name="Boore J.L."/>
            <person name="Grigoriev I.V."/>
            <person name="Lindberg D.R."/>
            <person name="Seaver E.C."/>
            <person name="Weisblat D.A."/>
            <person name="Putnam N.H."/>
            <person name="Rokhsar D.S."/>
        </authorList>
    </citation>
    <scope>NUCLEOTIDE SEQUENCE</scope>
    <source>
        <strain evidence="2 4">I ESC-2004</strain>
    </source>
</reference>
<name>R7VET8_CAPTE</name>
<dbReference type="OMA" id="RIAIMMI"/>
<dbReference type="Proteomes" id="UP000014760">
    <property type="component" value="Unassembled WGS sequence"/>
</dbReference>
<keyword evidence="1" id="KW-0812">Transmembrane</keyword>
<dbReference type="InterPro" id="IPR005049">
    <property type="entry name" value="STL-like"/>
</dbReference>
<evidence type="ECO:0000313" key="4">
    <source>
        <dbReference type="Proteomes" id="UP000014760"/>
    </source>
</evidence>
<dbReference type="PANTHER" id="PTHR31362:SF0">
    <property type="entry name" value="EXOSTOSIN DOMAIN-CONTAINING PROTEIN-RELATED"/>
    <property type="match status" value="1"/>
</dbReference>
<dbReference type="Pfam" id="PF03385">
    <property type="entry name" value="STELLO"/>
    <property type="match status" value="1"/>
</dbReference>
<keyword evidence="1" id="KW-1133">Transmembrane helix</keyword>
<dbReference type="OrthoDB" id="6284370at2759"/>
<keyword evidence="1" id="KW-0472">Membrane</keyword>
<evidence type="ECO:0000256" key="1">
    <source>
        <dbReference type="SAM" id="Phobius"/>
    </source>
</evidence>
<reference evidence="3" key="3">
    <citation type="submission" date="2015-06" db="UniProtKB">
        <authorList>
            <consortium name="EnsemblMetazoa"/>
        </authorList>
    </citation>
    <scope>IDENTIFICATION</scope>
</reference>
<protein>
    <submittedName>
        <fullName evidence="2 3">Uncharacterized protein</fullName>
    </submittedName>
</protein>
<keyword evidence="4" id="KW-1185">Reference proteome</keyword>
<dbReference type="EMBL" id="AMQN01018382">
    <property type="status" value="NOT_ANNOTATED_CDS"/>
    <property type="molecule type" value="Genomic_DNA"/>
</dbReference>
<evidence type="ECO:0000313" key="3">
    <source>
        <dbReference type="EnsemblMetazoa" id="CapteP185927"/>
    </source>
</evidence>
<dbReference type="STRING" id="283909.R7VET8"/>
<feature type="transmembrane region" description="Helical" evidence="1">
    <location>
        <begin position="12"/>
        <end position="31"/>
    </location>
</feature>
<gene>
    <name evidence="2" type="ORF">CAPTEDRAFT_185927</name>
</gene>
<sequence length="806" mass="91675">MTTVITLIDRLLFKLCKTAAVIFAVLLFYLLCKWPIPNTFPIRPTSLTHRKVPSPPAKEPLKQWLIVQLTEHPEICTRLAMSFPGWTIALVGVKSFSNHSHSSCRYLSSQEAQDFWNSKRMASLGESYPSLLQVAYLQAVKFGKQWQLMVTETKLFMRHLQMNENSRESVQMSVGSFSPNNIALCKENADVVYLPDPSLDLRELSIPSIALPQSSFQGLTYIPESGHYFDPNVHFGCNISSAYLPSEQSTIYKLCTFLQSPVIQTPAIVGPLQLVIAQDFSDALLQENIRYCDSYAPPVLIHPGTFAPMHFHNSAFLYDAFWALPFQFELSVWDDLQWSFILQRLIGLTGSNNQTNSVLVHFQGVQDKLPPAIAIKTDSVRAKLLEFQCNVDSFVDCASNLLSDLSNEKFIKKSTVESFLKWLKMLQIIGYRFPSIINQGLSSSMDCSEEHIEFHPMNFSTAMITKPYLPNPMLPVANLDFISQLYHSTCDSVKIPSANNIDFARPGVQYSEILLLVIFNGPVYAALPYVEALYRSIFPNIVYCGPGHPNFQVLQNLKQLKISFISYHKSPKGHVEGALNYECLSIAMKMNYNVQGYLTIADDMVLSLSSIKSHTDHFDSVWYLSKNDIRIGNLTQLSECHLGICDVHTDWLWWGKYIVALNKLFDHFDSNEHNSTLIHDCYKQLKILNGAERCPNGGYSDVFYIPKKLASPFSQLADIFLDFQVYFENAVSTIIRCLESPDEIQTLKGLKLWGRDRTSPWVYFTPQNMVGMNFIHPTKWKSLSQGAKQNIEFYCNKIMPFVHDRV</sequence>
<evidence type="ECO:0000313" key="2">
    <source>
        <dbReference type="EMBL" id="ELU14811.1"/>
    </source>
</evidence>
<accession>R7VET8</accession>